<dbReference type="SUPFAM" id="SSF53756">
    <property type="entry name" value="UDP-Glycosyltransferase/glycogen phosphorylase"/>
    <property type="match status" value="1"/>
</dbReference>
<keyword evidence="3" id="KW-1185">Reference proteome</keyword>
<reference evidence="2 3" key="1">
    <citation type="submission" date="2018-03" db="EMBL/GenBank/DDBJ databases">
        <title>Genomic Encyclopedia of Archaeal and Bacterial Type Strains, Phase II (KMG-II): from individual species to whole genera.</title>
        <authorList>
            <person name="Goeker M."/>
        </authorList>
    </citation>
    <scope>NUCLEOTIDE SEQUENCE [LARGE SCALE GENOMIC DNA]</scope>
    <source>
        <strain evidence="2 3">DSM 28229</strain>
    </source>
</reference>
<evidence type="ECO:0000313" key="3">
    <source>
        <dbReference type="Proteomes" id="UP000245535"/>
    </source>
</evidence>
<proteinExistence type="predicted"/>
<dbReference type="PANTHER" id="PTHR12526">
    <property type="entry name" value="GLYCOSYLTRANSFERASE"/>
    <property type="match status" value="1"/>
</dbReference>
<comment type="caution">
    <text evidence="2">The sequence shown here is derived from an EMBL/GenBank/DDBJ whole genome shotgun (WGS) entry which is preliminary data.</text>
</comment>
<keyword evidence="2" id="KW-0808">Transferase</keyword>
<dbReference type="EMBL" id="QGDO01000002">
    <property type="protein sequence ID" value="PWJ43303.1"/>
    <property type="molecule type" value="Genomic_DNA"/>
</dbReference>
<dbReference type="Proteomes" id="UP000245535">
    <property type="component" value="Unassembled WGS sequence"/>
</dbReference>
<gene>
    <name evidence="2" type="ORF">BC781_102852</name>
</gene>
<sequence>MQSKIKLGIISPSQNAYSETFIQAHKNLIDADIYYYYSGALPKKLEKNNQPLNSFPNKVIYKTIGRIKGDYLLDEKKAFERSLINNKIEVVLAEYGTTASIILPIVKKLHLPLIVHFHGYDASVYEVIERNNKYKDVFEYAFRVVAVSKVMYDALLGLGCPEEKLILNTYGPNDTFQDLKPTLEDELFVGIGRFVDKKAPYYTILAFQKVLDKFPNAKLVLGGDGMLLNTCHNLVKFLDIEYAVDLLGVIKPEEYRSYLLKARAFVQHSITSNRGDMEGTPLAVLEASAAGVPVISTNHAGIPDVILHEKTGLLVEEHDVEGMANNMIRVLEDRELAAQLGTHGKKRVKNYFSMNKHIGHLNNLVEEACYEPTV</sequence>
<dbReference type="Pfam" id="PF00534">
    <property type="entry name" value="Glycos_transf_1"/>
    <property type="match status" value="1"/>
</dbReference>
<organism evidence="2 3">
    <name type="scientific">Sediminitomix flava</name>
    <dbReference type="NCBI Taxonomy" id="379075"/>
    <lineage>
        <taxon>Bacteria</taxon>
        <taxon>Pseudomonadati</taxon>
        <taxon>Bacteroidota</taxon>
        <taxon>Cytophagia</taxon>
        <taxon>Cytophagales</taxon>
        <taxon>Flammeovirgaceae</taxon>
        <taxon>Sediminitomix</taxon>
    </lineage>
</organism>
<protein>
    <submittedName>
        <fullName evidence="2">Glycosyltransferase involved in cell wall biosynthesis</fullName>
    </submittedName>
</protein>
<dbReference type="InterPro" id="IPR001296">
    <property type="entry name" value="Glyco_trans_1"/>
</dbReference>
<accession>A0A315ZDS7</accession>
<dbReference type="PANTHER" id="PTHR12526:SF630">
    <property type="entry name" value="GLYCOSYLTRANSFERASE"/>
    <property type="match status" value="1"/>
</dbReference>
<dbReference type="AlphaFoldDB" id="A0A315ZDS7"/>
<feature type="domain" description="Glycosyl transferase family 1" evidence="1">
    <location>
        <begin position="177"/>
        <end position="347"/>
    </location>
</feature>
<dbReference type="GO" id="GO:0016757">
    <property type="term" value="F:glycosyltransferase activity"/>
    <property type="evidence" value="ECO:0007669"/>
    <property type="project" value="InterPro"/>
</dbReference>
<name>A0A315ZDS7_SEDFL</name>
<dbReference type="OrthoDB" id="9792322at2"/>
<dbReference type="RefSeq" id="WP_109617741.1">
    <property type="nucleotide sequence ID" value="NZ_QGDO01000002.1"/>
</dbReference>
<evidence type="ECO:0000259" key="1">
    <source>
        <dbReference type="Pfam" id="PF00534"/>
    </source>
</evidence>
<dbReference type="Gene3D" id="3.40.50.2000">
    <property type="entry name" value="Glycogen Phosphorylase B"/>
    <property type="match status" value="2"/>
</dbReference>
<evidence type="ECO:0000313" key="2">
    <source>
        <dbReference type="EMBL" id="PWJ43303.1"/>
    </source>
</evidence>